<keyword evidence="2" id="KW-0472">Membrane</keyword>
<dbReference type="Gene3D" id="1.20.58.340">
    <property type="entry name" value="Magnesium transport protein CorA, transmembrane region"/>
    <property type="match status" value="1"/>
</dbReference>
<feature type="compositionally biased region" description="Basic and acidic residues" evidence="1">
    <location>
        <begin position="93"/>
        <end position="117"/>
    </location>
</feature>
<evidence type="ECO:0000313" key="4">
    <source>
        <dbReference type="Proteomes" id="UP001140502"/>
    </source>
</evidence>
<proteinExistence type="predicted"/>
<evidence type="ECO:0000256" key="2">
    <source>
        <dbReference type="SAM" id="Phobius"/>
    </source>
</evidence>
<dbReference type="Proteomes" id="UP001140502">
    <property type="component" value="Unassembled WGS sequence"/>
</dbReference>
<protein>
    <submittedName>
        <fullName evidence="3">Uncharacterized protein</fullName>
    </submittedName>
</protein>
<evidence type="ECO:0000256" key="1">
    <source>
        <dbReference type="SAM" id="MobiDB-lite"/>
    </source>
</evidence>
<feature type="transmembrane region" description="Helical" evidence="2">
    <location>
        <begin position="61"/>
        <end position="81"/>
    </location>
</feature>
<feature type="region of interest" description="Disordered" evidence="1">
    <location>
        <begin position="91"/>
        <end position="117"/>
    </location>
</feature>
<comment type="caution">
    <text evidence="3">The sequence shown here is derived from an EMBL/GenBank/DDBJ whole genome shotgun (WGS) entry which is preliminary data.</text>
</comment>
<dbReference type="OrthoDB" id="5428055at2759"/>
<organism evidence="3 4">
    <name type="scientific">Fusarium piperis</name>
    <dbReference type="NCBI Taxonomy" id="1435070"/>
    <lineage>
        <taxon>Eukaryota</taxon>
        <taxon>Fungi</taxon>
        <taxon>Dikarya</taxon>
        <taxon>Ascomycota</taxon>
        <taxon>Pezizomycotina</taxon>
        <taxon>Sordariomycetes</taxon>
        <taxon>Hypocreomycetidae</taxon>
        <taxon>Hypocreales</taxon>
        <taxon>Nectriaceae</taxon>
        <taxon>Fusarium</taxon>
        <taxon>Fusarium solani species complex</taxon>
    </lineage>
</organism>
<keyword evidence="4" id="KW-1185">Reference proteome</keyword>
<name>A0A9W9BKE7_9HYPO</name>
<evidence type="ECO:0000313" key="3">
    <source>
        <dbReference type="EMBL" id="KAJ4315883.1"/>
    </source>
</evidence>
<dbReference type="AlphaFoldDB" id="A0A9W9BKE7"/>
<accession>A0A9W9BKE7</accession>
<reference evidence="3" key="1">
    <citation type="submission" date="2022-10" db="EMBL/GenBank/DDBJ databases">
        <title>Tapping the CABI collections for fungal endophytes: first genome assemblies for Collariella, Neodidymelliopsis, Ascochyta clinopodiicola, Didymella pomorum, Didymosphaeria variabile, Neocosmospora piperis and Neocucurbitaria cava.</title>
        <authorList>
            <person name="Hill R."/>
        </authorList>
    </citation>
    <scope>NUCLEOTIDE SEQUENCE</scope>
    <source>
        <strain evidence="3">IMI 366586</strain>
    </source>
</reference>
<dbReference type="EMBL" id="JAPEUR010000193">
    <property type="protein sequence ID" value="KAJ4315883.1"/>
    <property type="molecule type" value="Genomic_DNA"/>
</dbReference>
<feature type="transmembrane region" description="Helical" evidence="2">
    <location>
        <begin position="30"/>
        <end position="49"/>
    </location>
</feature>
<keyword evidence="2" id="KW-0812">Transmembrane</keyword>
<sequence>MARTTESYVQSVAATGASFANLQAKASRRLTGLATLFVPASLCAAVLAIPSFSGAGDVEKFWIFWAVSVPLAIILAIWFLSPLQSTIKRVRDKRKEEREKMAGKERAEAERRKQEGLEEEVRAPLKARHRWWAERSRTADIDIEMGVRLD</sequence>
<keyword evidence="2" id="KW-1133">Transmembrane helix</keyword>
<gene>
    <name evidence="3" type="ORF">N0V84_008152</name>
</gene>